<dbReference type="Pfam" id="PF04199">
    <property type="entry name" value="Cyclase"/>
    <property type="match status" value="1"/>
</dbReference>
<gene>
    <name evidence="1" type="ORF">HGG74_15445</name>
</gene>
<dbReference type="InterPro" id="IPR037175">
    <property type="entry name" value="KFase_sf"/>
</dbReference>
<dbReference type="AlphaFoldDB" id="A0A7X6HEY3"/>
<dbReference type="Proteomes" id="UP000544090">
    <property type="component" value="Unassembled WGS sequence"/>
</dbReference>
<proteinExistence type="predicted"/>
<dbReference type="GO" id="GO:0019441">
    <property type="term" value="P:L-tryptophan catabolic process to kynurenine"/>
    <property type="evidence" value="ECO:0007669"/>
    <property type="project" value="InterPro"/>
</dbReference>
<keyword evidence="2" id="KW-1185">Reference proteome</keyword>
<comment type="caution">
    <text evidence="1">The sequence shown here is derived from an EMBL/GenBank/DDBJ whole genome shotgun (WGS) entry which is preliminary data.</text>
</comment>
<dbReference type="EMBL" id="JAAZSQ010000017">
    <property type="protein sequence ID" value="NKX55909.1"/>
    <property type="molecule type" value="Genomic_DNA"/>
</dbReference>
<dbReference type="PANTHER" id="PTHR34861:SF10">
    <property type="entry name" value="CYCLASE"/>
    <property type="match status" value="1"/>
</dbReference>
<sequence>MVREGNWGRWGEQDERGALNLLTPERVLAALQTPRTGKLYSLSMPIERTGPHLDYRGAPQRLTLTNHSDESMFVNGFGGRVGVGANEDIVVMGTHTATHMDALCHVYADGATYNGHPHDGMSSYGGAAYSGIEKAGTIVTRGVLIDVAAAKGLPHLDFGYAITADDLQTALKQQGVELRPGDAVLIRTGWLELFMETDEMRLDQPGLSLEAARFLGEQDVAVVGADNTSVEVQPWSEGEFLGGHIELLVKRGIHLIEHLSLAELSADNCYQFLFATAPLRIVGATGSPVNPIAVG</sequence>
<dbReference type="GO" id="GO:0004061">
    <property type="term" value="F:arylformamidase activity"/>
    <property type="evidence" value="ECO:0007669"/>
    <property type="project" value="InterPro"/>
</dbReference>
<dbReference type="SUPFAM" id="SSF102198">
    <property type="entry name" value="Putative cyclase"/>
    <property type="match status" value="1"/>
</dbReference>
<accession>A0A7X6HEY3</accession>
<evidence type="ECO:0000313" key="1">
    <source>
        <dbReference type="EMBL" id="NKX55909.1"/>
    </source>
</evidence>
<dbReference type="Gene3D" id="3.50.30.50">
    <property type="entry name" value="Putative cyclase"/>
    <property type="match status" value="1"/>
</dbReference>
<protein>
    <submittedName>
        <fullName evidence="1">Cyclase family protein</fullName>
    </submittedName>
</protein>
<organism evidence="1 2">
    <name type="scientific">Arthrobacter mobilis</name>
    <dbReference type="NCBI Taxonomy" id="2724944"/>
    <lineage>
        <taxon>Bacteria</taxon>
        <taxon>Bacillati</taxon>
        <taxon>Actinomycetota</taxon>
        <taxon>Actinomycetes</taxon>
        <taxon>Micrococcales</taxon>
        <taxon>Micrococcaceae</taxon>
        <taxon>Arthrobacter</taxon>
    </lineage>
</organism>
<dbReference type="InterPro" id="IPR007325">
    <property type="entry name" value="KFase/CYL"/>
</dbReference>
<name>A0A7X6HEY3_9MICC</name>
<reference evidence="1 2" key="1">
    <citation type="submission" date="2020-04" db="EMBL/GenBank/DDBJ databases">
        <title>Arthrobacter sp. nov.</title>
        <authorList>
            <person name="Liu S."/>
        </authorList>
    </citation>
    <scope>NUCLEOTIDE SEQUENCE [LARGE SCALE GENOMIC DNA]</scope>
    <source>
        <strain evidence="1 2">E918</strain>
    </source>
</reference>
<evidence type="ECO:0000313" key="2">
    <source>
        <dbReference type="Proteomes" id="UP000544090"/>
    </source>
</evidence>
<dbReference type="PANTHER" id="PTHR34861">
    <property type="match status" value="1"/>
</dbReference>